<name>A0ABU6QBI6_9FABA</name>
<dbReference type="PANTHER" id="PTHR44259">
    <property type="entry name" value="OS07G0183000 PROTEIN-RELATED"/>
    <property type="match status" value="1"/>
</dbReference>
<sequence>MMSSDHPGWINLPLELLELILQRVSLMDSLMNCRATCRSWRKVAEAVFSSQLPLLLSLSPSNYVLSAPWSNHDSSVVTETWTPIIDWSDEIISLHSVQGWLMINDFHHVILKNQIFSQLCFFNPFSRASFKLPWLLFLFMRSPMTYYCRVRVVFNSAPPGSEEFVVVLLCEFCHNHKDEQMTQKIAFFKFKHGSWIVSESIVEYNEIFYDIAVDDHDKLYALTLEHNTSVVFVLTLSDDDHVVKRLVLQNSIGDIINFKATVLFGNSFYRNRRLAMDTSTGELLLVLRYVNSSSEYTKGFRVFKLERSRVRWCEVFDIGDRFLLWDSTIRVSFVSAKGLTLLVPDKFKRGNCIFFVKKDDMGVFFLGDRTINHFPVNSSLPRSLRNMWFSPAP</sequence>
<reference evidence="2 3" key="1">
    <citation type="journal article" date="2023" name="Plants (Basel)">
        <title>Bridging the Gap: Combining Genomics and Transcriptomics Approaches to Understand Stylosanthes scabra, an Orphan Legume from the Brazilian Caatinga.</title>
        <authorList>
            <person name="Ferreira-Neto J.R.C."/>
            <person name="da Silva M.D."/>
            <person name="Binneck E."/>
            <person name="de Melo N.F."/>
            <person name="da Silva R.H."/>
            <person name="de Melo A.L.T.M."/>
            <person name="Pandolfi V."/>
            <person name="Bustamante F.O."/>
            <person name="Brasileiro-Vidal A.C."/>
            <person name="Benko-Iseppon A.M."/>
        </authorList>
    </citation>
    <scope>NUCLEOTIDE SEQUENCE [LARGE SCALE GENOMIC DNA]</scope>
    <source>
        <tissue evidence="2">Leaves</tissue>
    </source>
</reference>
<dbReference type="EMBL" id="JASCZI010000106">
    <property type="protein sequence ID" value="MED6108791.1"/>
    <property type="molecule type" value="Genomic_DNA"/>
</dbReference>
<dbReference type="InterPro" id="IPR005174">
    <property type="entry name" value="KIB1-4_b-propeller"/>
</dbReference>
<dbReference type="SMART" id="SM00256">
    <property type="entry name" value="FBOX"/>
    <property type="match status" value="1"/>
</dbReference>
<dbReference type="InterPro" id="IPR050942">
    <property type="entry name" value="F-box_BR-signaling"/>
</dbReference>
<comment type="caution">
    <text evidence="2">The sequence shown here is derived from an EMBL/GenBank/DDBJ whole genome shotgun (WGS) entry which is preliminary data.</text>
</comment>
<feature type="domain" description="F-box" evidence="1">
    <location>
        <begin position="12"/>
        <end position="52"/>
    </location>
</feature>
<gene>
    <name evidence="2" type="ORF">PIB30_027482</name>
</gene>
<keyword evidence="3" id="KW-1185">Reference proteome</keyword>
<accession>A0ABU6QBI6</accession>
<proteinExistence type="predicted"/>
<protein>
    <recommendedName>
        <fullName evidence="1">F-box domain-containing protein</fullName>
    </recommendedName>
</protein>
<evidence type="ECO:0000259" key="1">
    <source>
        <dbReference type="SMART" id="SM00256"/>
    </source>
</evidence>
<dbReference type="InterPro" id="IPR001810">
    <property type="entry name" value="F-box_dom"/>
</dbReference>
<dbReference type="PANTHER" id="PTHR44259:SF114">
    <property type="entry name" value="OS06G0707300 PROTEIN"/>
    <property type="match status" value="1"/>
</dbReference>
<dbReference type="Proteomes" id="UP001341840">
    <property type="component" value="Unassembled WGS sequence"/>
</dbReference>
<organism evidence="2 3">
    <name type="scientific">Stylosanthes scabra</name>
    <dbReference type="NCBI Taxonomy" id="79078"/>
    <lineage>
        <taxon>Eukaryota</taxon>
        <taxon>Viridiplantae</taxon>
        <taxon>Streptophyta</taxon>
        <taxon>Embryophyta</taxon>
        <taxon>Tracheophyta</taxon>
        <taxon>Spermatophyta</taxon>
        <taxon>Magnoliopsida</taxon>
        <taxon>eudicotyledons</taxon>
        <taxon>Gunneridae</taxon>
        <taxon>Pentapetalae</taxon>
        <taxon>rosids</taxon>
        <taxon>fabids</taxon>
        <taxon>Fabales</taxon>
        <taxon>Fabaceae</taxon>
        <taxon>Papilionoideae</taxon>
        <taxon>50 kb inversion clade</taxon>
        <taxon>dalbergioids sensu lato</taxon>
        <taxon>Dalbergieae</taxon>
        <taxon>Pterocarpus clade</taxon>
        <taxon>Stylosanthes</taxon>
    </lineage>
</organism>
<dbReference type="Pfam" id="PF00646">
    <property type="entry name" value="F-box"/>
    <property type="match status" value="1"/>
</dbReference>
<dbReference type="InterPro" id="IPR036047">
    <property type="entry name" value="F-box-like_dom_sf"/>
</dbReference>
<dbReference type="Pfam" id="PF03478">
    <property type="entry name" value="Beta-prop_KIB1-4"/>
    <property type="match status" value="1"/>
</dbReference>
<evidence type="ECO:0000313" key="2">
    <source>
        <dbReference type="EMBL" id="MED6108791.1"/>
    </source>
</evidence>
<dbReference type="SUPFAM" id="SSF81383">
    <property type="entry name" value="F-box domain"/>
    <property type="match status" value="1"/>
</dbReference>
<dbReference type="Gene3D" id="1.20.1280.50">
    <property type="match status" value="1"/>
</dbReference>
<evidence type="ECO:0000313" key="3">
    <source>
        <dbReference type="Proteomes" id="UP001341840"/>
    </source>
</evidence>